<organism evidence="2 3">
    <name type="scientific">Streptococcus minor</name>
    <dbReference type="NCBI Taxonomy" id="229549"/>
    <lineage>
        <taxon>Bacteria</taxon>
        <taxon>Bacillati</taxon>
        <taxon>Bacillota</taxon>
        <taxon>Bacilli</taxon>
        <taxon>Lactobacillales</taxon>
        <taxon>Streptococcaceae</taxon>
        <taxon>Streptococcus</taxon>
    </lineage>
</organism>
<evidence type="ECO:0000313" key="2">
    <source>
        <dbReference type="EMBL" id="RRD31640.1"/>
    </source>
</evidence>
<evidence type="ECO:0000259" key="1">
    <source>
        <dbReference type="PROSITE" id="PS51186"/>
    </source>
</evidence>
<dbReference type="InterPro" id="IPR016181">
    <property type="entry name" value="Acyl_CoA_acyltransferase"/>
</dbReference>
<dbReference type="STRING" id="1123309.GCA_000377005_00695"/>
<name>A0A3P1VDX9_9STRE</name>
<proteinExistence type="predicted"/>
<dbReference type="Pfam" id="PF13302">
    <property type="entry name" value="Acetyltransf_3"/>
    <property type="match status" value="1"/>
</dbReference>
<reference evidence="2 3" key="1">
    <citation type="submission" date="2018-11" db="EMBL/GenBank/DDBJ databases">
        <title>Genomes From Bacteria Associated with the Canine Oral Cavity: a Test Case for Automated Genome-Based Taxonomic Assignment.</title>
        <authorList>
            <person name="Coil D.A."/>
            <person name="Jospin G."/>
            <person name="Darling A.E."/>
            <person name="Wallis C."/>
            <person name="Davis I.J."/>
            <person name="Harris S."/>
            <person name="Eisen J.A."/>
            <person name="Holcombe L.J."/>
            <person name="O'Flynn C."/>
        </authorList>
    </citation>
    <scope>NUCLEOTIDE SEQUENCE [LARGE SCALE GENOMIC DNA]</scope>
    <source>
        <strain evidence="2 3">OH4621_COT-116</strain>
    </source>
</reference>
<dbReference type="CDD" id="cd04301">
    <property type="entry name" value="NAT_SF"/>
    <property type="match status" value="1"/>
</dbReference>
<comment type="caution">
    <text evidence="2">The sequence shown here is derived from an EMBL/GenBank/DDBJ whole genome shotgun (WGS) entry which is preliminary data.</text>
</comment>
<dbReference type="PROSITE" id="PS51186">
    <property type="entry name" value="GNAT"/>
    <property type="match status" value="1"/>
</dbReference>
<dbReference type="PANTHER" id="PTHR39173">
    <property type="entry name" value="ACETYLTRANSFERASE"/>
    <property type="match status" value="1"/>
</dbReference>
<evidence type="ECO:0000313" key="3">
    <source>
        <dbReference type="Proteomes" id="UP000281771"/>
    </source>
</evidence>
<sequence length="175" mass="19877">MEKLTLVSPSMDWEKEILAYKEAFGEEHLHGGNRLQETDDLSDWLQHLERAGSASSCEEGRSPSSTFLCIRERDQAMVGICNIRHDLNQDYLLTIAGHIGYSIHPAERRKGYATEQLRLALLEAKKLGIDRVLVTAADWNIGSQKTILANGGILENSYYDKVDDDLMLHYWIKND</sequence>
<accession>A0A3P1VDX9</accession>
<dbReference type="PANTHER" id="PTHR39173:SF1">
    <property type="entry name" value="ACETYLTRANSFERASE"/>
    <property type="match status" value="1"/>
</dbReference>
<dbReference type="SUPFAM" id="SSF55729">
    <property type="entry name" value="Acyl-CoA N-acyltransferases (Nat)"/>
    <property type="match status" value="1"/>
</dbReference>
<gene>
    <name evidence="2" type="ORF">EII38_05360</name>
</gene>
<protein>
    <submittedName>
        <fullName evidence="2">GNAT family N-acetyltransferase</fullName>
    </submittedName>
</protein>
<keyword evidence="2" id="KW-0808">Transferase</keyword>
<dbReference type="Proteomes" id="UP000281771">
    <property type="component" value="Unassembled WGS sequence"/>
</dbReference>
<feature type="domain" description="N-acetyltransferase" evidence="1">
    <location>
        <begin position="2"/>
        <end position="175"/>
    </location>
</feature>
<dbReference type="RefSeq" id="WP_124776644.1">
    <property type="nucleotide sequence ID" value="NZ_RQZA01000003.1"/>
</dbReference>
<dbReference type="EMBL" id="RQZA01000003">
    <property type="protein sequence ID" value="RRD31640.1"/>
    <property type="molecule type" value="Genomic_DNA"/>
</dbReference>
<dbReference type="InterPro" id="IPR000182">
    <property type="entry name" value="GNAT_dom"/>
</dbReference>
<dbReference type="Gene3D" id="3.40.630.30">
    <property type="match status" value="1"/>
</dbReference>
<dbReference type="GO" id="GO:0016747">
    <property type="term" value="F:acyltransferase activity, transferring groups other than amino-acyl groups"/>
    <property type="evidence" value="ECO:0007669"/>
    <property type="project" value="InterPro"/>
</dbReference>
<dbReference type="AlphaFoldDB" id="A0A3P1VDX9"/>
<keyword evidence="3" id="KW-1185">Reference proteome</keyword>